<dbReference type="EMBL" id="MN328278">
    <property type="protein sequence ID" value="QGF19370.1"/>
    <property type="molecule type" value="Genomic_DNA"/>
</dbReference>
<sequence>MSKTGDYIRLGGTAIAAGYSAYKHYSNRTAPSSSTVISSGAGGAMHVSRTRRRTGRLKRRSANKVFRILQRQGDEIIYRWQQTSREYIGPGRIFIGLGSMDANQDRLPIHFMSLTNGYGDTNIAKGCNSDISLCRMIYNRTTGAFQYNGDVASATYLGADAADYRWQRETMETGIGLSDPKSVFHKYTDLKINLYGTLSVPIHYNVMLCTMKEQVDPLSFSPAYAGGSMAEGSEAANMFKDWLTNLTHNTFGKNSGKSTWRQDVHIIKQFNCTIQPLAYSDQAAEATLGASFSTAANIKELHWFITHDRYRDYRWTRDAATTLEHRDLSLPGWDQINPTPLLCDVEWGKRVYLVIQASTPRREGVDPIFMSDALSNFNGSYDLFVRNSFVYHNS</sequence>
<organism evidence="2">
    <name type="scientific">Antarctic circular DNA molecule</name>
    <dbReference type="NCBI Taxonomy" id="2664238"/>
    <lineage>
        <taxon>unclassified sequences</taxon>
    </lineage>
</organism>
<protein>
    <submittedName>
        <fullName evidence="2">Uncharacterized protein</fullName>
    </submittedName>
</protein>
<proteinExistence type="predicted"/>
<evidence type="ECO:0000313" key="2">
    <source>
        <dbReference type="EMBL" id="QGF19370.1"/>
    </source>
</evidence>
<dbReference type="AlphaFoldDB" id="A0A5Q2EZD6"/>
<name>A0A5Q2EZD6_9ZZZZ</name>
<evidence type="ECO:0000256" key="1">
    <source>
        <dbReference type="SAM" id="MobiDB-lite"/>
    </source>
</evidence>
<feature type="region of interest" description="Disordered" evidence="1">
    <location>
        <begin position="31"/>
        <end position="56"/>
    </location>
</feature>
<accession>A0A5Q2EZD6</accession>
<reference evidence="2" key="1">
    <citation type="journal article" date="2019" name="Viruses">
        <title>Single-stranded DNA viruses in Antarctic cryoconite holes.</title>
        <authorList>
            <person name="Sommers P."/>
            <person name="Fontenele R.S."/>
            <person name="Kringen T."/>
            <person name="Kaberger S."/>
            <person name="Porazinska D.L."/>
            <person name="Darcy J.L."/>
            <person name="Schmidt S.K."/>
            <person name="Varsani A."/>
        </authorList>
    </citation>
    <scope>NUCLEOTIDE SEQUENCE</scope>
    <source>
        <strain evidence="2">COCH21_V_39</strain>
    </source>
</reference>